<name>E6WS60_PSEUU</name>
<feature type="coiled-coil region" evidence="1">
    <location>
        <begin position="33"/>
        <end position="113"/>
    </location>
</feature>
<organism evidence="2 3">
    <name type="scientific">Pseudoxanthomonas suwonensis (strain 11-1)</name>
    <dbReference type="NCBI Taxonomy" id="743721"/>
    <lineage>
        <taxon>Bacteria</taxon>
        <taxon>Pseudomonadati</taxon>
        <taxon>Pseudomonadota</taxon>
        <taxon>Gammaproteobacteria</taxon>
        <taxon>Lysobacterales</taxon>
        <taxon>Lysobacteraceae</taxon>
        <taxon>Pseudoxanthomonas</taxon>
    </lineage>
</organism>
<dbReference type="AlphaFoldDB" id="E6WS60"/>
<keyword evidence="3" id="KW-1185">Reference proteome</keyword>
<dbReference type="Proteomes" id="UP000008632">
    <property type="component" value="Chromosome"/>
</dbReference>
<reference evidence="2 3" key="1">
    <citation type="submission" date="2011-01" db="EMBL/GenBank/DDBJ databases">
        <title>Complete sequence of Pseudoxanthomonas suwonensis 11-1.</title>
        <authorList>
            <consortium name="US DOE Joint Genome Institute"/>
            <person name="Lucas S."/>
            <person name="Copeland A."/>
            <person name="Lapidus A."/>
            <person name="Cheng J.-F."/>
            <person name="Goodwin L."/>
            <person name="Pitluck S."/>
            <person name="Teshima H."/>
            <person name="Detter J.C."/>
            <person name="Han C."/>
            <person name="Tapia R."/>
            <person name="Land M."/>
            <person name="Hauser L."/>
            <person name="Kyrpides N."/>
            <person name="Ivanova N."/>
            <person name="Ovchinnikova G."/>
            <person name="Siebers A.K."/>
            <person name="Allgaier M."/>
            <person name="Thelen M.P."/>
            <person name="Hugenholtz P."/>
            <person name="Gladden J."/>
            <person name="Woyke T."/>
        </authorList>
    </citation>
    <scope>NUCLEOTIDE SEQUENCE [LARGE SCALE GENOMIC DNA]</scope>
    <source>
        <strain evidence="3">11-1</strain>
    </source>
</reference>
<dbReference type="HOGENOM" id="CLU_1925821_0_0_6"/>
<dbReference type="EMBL" id="CP002446">
    <property type="protein sequence ID" value="ADV27009.1"/>
    <property type="molecule type" value="Genomic_DNA"/>
</dbReference>
<proteinExistence type="predicted"/>
<evidence type="ECO:0000313" key="2">
    <source>
        <dbReference type="EMBL" id="ADV27009.1"/>
    </source>
</evidence>
<gene>
    <name evidence="2" type="ordered locus">Psesu_1159</name>
</gene>
<evidence type="ECO:0000313" key="3">
    <source>
        <dbReference type="Proteomes" id="UP000008632"/>
    </source>
</evidence>
<dbReference type="RefSeq" id="WP_013534838.1">
    <property type="nucleotide sequence ID" value="NC_014924.1"/>
</dbReference>
<dbReference type="KEGG" id="psu:Psesu_1159"/>
<evidence type="ECO:0000256" key="1">
    <source>
        <dbReference type="SAM" id="Coils"/>
    </source>
</evidence>
<protein>
    <submittedName>
        <fullName evidence="2">Uncharacterized protein</fullName>
    </submittedName>
</protein>
<keyword evidence="1" id="KW-0175">Coiled coil</keyword>
<dbReference type="STRING" id="743721.Psesu_1159"/>
<accession>E6WS60</accession>
<sequence length="131" mass="13785">MNGYADLIKIGLALLLCAGVALWGRSCGKDAGLQQGQKERASLEDALAKSNRDLSACTASVGLANNIADAAAAEAIRQQELAEQAAQRAAQAKADADKRIANLNRQLQDARRNPDAAAQLDLELHPSIPLL</sequence>